<dbReference type="STRING" id="1884261.A0A5C3QEZ0"/>
<comment type="cofactor">
    <cofactor evidence="1 9">
        <name>heme</name>
        <dbReference type="ChEBI" id="CHEBI:30413"/>
    </cofactor>
</comment>
<dbReference type="InterPro" id="IPR036396">
    <property type="entry name" value="Cyt_P450_sf"/>
</dbReference>
<reference evidence="11 12" key="1">
    <citation type="journal article" date="2019" name="Nat. Ecol. Evol.">
        <title>Megaphylogeny resolves global patterns of mushroom evolution.</title>
        <authorList>
            <person name="Varga T."/>
            <person name="Krizsan K."/>
            <person name="Foldi C."/>
            <person name="Dima B."/>
            <person name="Sanchez-Garcia M."/>
            <person name="Sanchez-Ramirez S."/>
            <person name="Szollosi G.J."/>
            <person name="Szarkandi J.G."/>
            <person name="Papp V."/>
            <person name="Albert L."/>
            <person name="Andreopoulos W."/>
            <person name="Angelini C."/>
            <person name="Antonin V."/>
            <person name="Barry K.W."/>
            <person name="Bougher N.L."/>
            <person name="Buchanan P."/>
            <person name="Buyck B."/>
            <person name="Bense V."/>
            <person name="Catcheside P."/>
            <person name="Chovatia M."/>
            <person name="Cooper J."/>
            <person name="Damon W."/>
            <person name="Desjardin D."/>
            <person name="Finy P."/>
            <person name="Geml J."/>
            <person name="Haridas S."/>
            <person name="Hughes K."/>
            <person name="Justo A."/>
            <person name="Karasinski D."/>
            <person name="Kautmanova I."/>
            <person name="Kiss B."/>
            <person name="Kocsube S."/>
            <person name="Kotiranta H."/>
            <person name="LaButti K.M."/>
            <person name="Lechner B.E."/>
            <person name="Liimatainen K."/>
            <person name="Lipzen A."/>
            <person name="Lukacs Z."/>
            <person name="Mihaltcheva S."/>
            <person name="Morgado L.N."/>
            <person name="Niskanen T."/>
            <person name="Noordeloos M.E."/>
            <person name="Ohm R.A."/>
            <person name="Ortiz-Santana B."/>
            <person name="Ovrebo C."/>
            <person name="Racz N."/>
            <person name="Riley R."/>
            <person name="Savchenko A."/>
            <person name="Shiryaev A."/>
            <person name="Soop K."/>
            <person name="Spirin V."/>
            <person name="Szebenyi C."/>
            <person name="Tomsovsky M."/>
            <person name="Tulloss R.E."/>
            <person name="Uehling J."/>
            <person name="Grigoriev I.V."/>
            <person name="Vagvolgyi C."/>
            <person name="Papp T."/>
            <person name="Martin F.M."/>
            <person name="Miettinen O."/>
            <person name="Hibbett D.S."/>
            <person name="Nagy L.G."/>
        </authorList>
    </citation>
    <scope>NUCLEOTIDE SEQUENCE [LARGE SCALE GENOMIC DNA]</scope>
    <source>
        <strain evidence="11 12">CBS 309.79</strain>
    </source>
</reference>
<accession>A0A5C3QEZ0</accession>
<evidence type="ECO:0000256" key="6">
    <source>
        <dbReference type="ARBA" id="ARBA00023002"/>
    </source>
</evidence>
<gene>
    <name evidence="11" type="ORF">BDV98DRAFT_613733</name>
</gene>
<dbReference type="InterPro" id="IPR002401">
    <property type="entry name" value="Cyt_P450_E_grp-I"/>
</dbReference>
<keyword evidence="4 9" id="KW-0349">Heme</keyword>
<dbReference type="PANTHER" id="PTHR46300:SF7">
    <property type="entry name" value="P450, PUTATIVE (EUROFUNG)-RELATED"/>
    <property type="match status" value="1"/>
</dbReference>
<dbReference type="GO" id="GO:0004497">
    <property type="term" value="F:monooxygenase activity"/>
    <property type="evidence" value="ECO:0007669"/>
    <property type="project" value="UniProtKB-KW"/>
</dbReference>
<dbReference type="Gene3D" id="1.10.630.10">
    <property type="entry name" value="Cytochrome P450"/>
    <property type="match status" value="1"/>
</dbReference>
<evidence type="ECO:0000256" key="5">
    <source>
        <dbReference type="ARBA" id="ARBA00022723"/>
    </source>
</evidence>
<organism evidence="11 12">
    <name type="scientific">Pterulicium gracile</name>
    <dbReference type="NCBI Taxonomy" id="1884261"/>
    <lineage>
        <taxon>Eukaryota</taxon>
        <taxon>Fungi</taxon>
        <taxon>Dikarya</taxon>
        <taxon>Basidiomycota</taxon>
        <taxon>Agaricomycotina</taxon>
        <taxon>Agaricomycetes</taxon>
        <taxon>Agaricomycetidae</taxon>
        <taxon>Agaricales</taxon>
        <taxon>Pleurotineae</taxon>
        <taxon>Pterulaceae</taxon>
        <taxon>Pterulicium</taxon>
    </lineage>
</organism>
<keyword evidence="7 9" id="KW-0408">Iron</keyword>
<dbReference type="CDD" id="cd11065">
    <property type="entry name" value="CYP64-like"/>
    <property type="match status" value="1"/>
</dbReference>
<sequence length="450" mass="50836">MVINSRAVAEDLLNKRSANYSDRPFPMMAGTLMNRSKSMFYISYNERCKTYRRLMQQSFNKSAAQDYWGVQEHEARVFVDNLVQSPERLVQLLRRGGNLMSDVARNAAAIIMRIGYGYDVKSDDDHFVTIAEEALRVGSAAGAPGKWMVDSLPWLRFVPEWVPGAAFKRRAREWSKKLYDQSLEPHDFVKKQIVQGIAPPSFTAQLLQPSDGSKVDAERDDIILWTAGALYAAGADTVVSAVKSFFFCMMMNPELQLRAQKEVDAFIATEHRLPNLQDRERGILSFITCMIQETLRWHPASPMGIFHATAKDDVYQGYFIPAKTTVIGNIWAMMHDEEVHPDPDTFDPDRFTGVNGRRIEDDPRDLVFGFGRRVCPGQHLAESSMWMQLVLTLACLDIKKAVDENGNMIEPELGFTTAIVSHVAAFPYQIVPREGEALKLMRQALAAESN</sequence>
<comment type="pathway">
    <text evidence="2">Secondary metabolite biosynthesis.</text>
</comment>
<evidence type="ECO:0000256" key="9">
    <source>
        <dbReference type="PIRSR" id="PIRSR602401-1"/>
    </source>
</evidence>
<protein>
    <submittedName>
        <fullName evidence="11">Cytochrome P450</fullName>
    </submittedName>
</protein>
<evidence type="ECO:0000256" key="2">
    <source>
        <dbReference type="ARBA" id="ARBA00005179"/>
    </source>
</evidence>
<keyword evidence="8 10" id="KW-0503">Monooxygenase</keyword>
<keyword evidence="6 10" id="KW-0560">Oxidoreductase</keyword>
<evidence type="ECO:0000256" key="7">
    <source>
        <dbReference type="ARBA" id="ARBA00023004"/>
    </source>
</evidence>
<dbReference type="Proteomes" id="UP000305067">
    <property type="component" value="Unassembled WGS sequence"/>
</dbReference>
<comment type="similarity">
    <text evidence="3 10">Belongs to the cytochrome P450 family.</text>
</comment>
<evidence type="ECO:0000256" key="4">
    <source>
        <dbReference type="ARBA" id="ARBA00022617"/>
    </source>
</evidence>
<dbReference type="Pfam" id="PF00067">
    <property type="entry name" value="p450"/>
    <property type="match status" value="1"/>
</dbReference>
<dbReference type="EMBL" id="ML178838">
    <property type="protein sequence ID" value="TFK98708.1"/>
    <property type="molecule type" value="Genomic_DNA"/>
</dbReference>
<dbReference type="PROSITE" id="PS00086">
    <property type="entry name" value="CYTOCHROME_P450"/>
    <property type="match status" value="1"/>
</dbReference>
<dbReference type="InterPro" id="IPR017972">
    <property type="entry name" value="Cyt_P450_CS"/>
</dbReference>
<dbReference type="OrthoDB" id="2789670at2759"/>
<dbReference type="GO" id="GO:0020037">
    <property type="term" value="F:heme binding"/>
    <property type="evidence" value="ECO:0007669"/>
    <property type="project" value="InterPro"/>
</dbReference>
<keyword evidence="12" id="KW-1185">Reference proteome</keyword>
<feature type="binding site" description="axial binding residue" evidence="9">
    <location>
        <position position="375"/>
    </location>
    <ligand>
        <name>heme</name>
        <dbReference type="ChEBI" id="CHEBI:30413"/>
    </ligand>
    <ligandPart>
        <name>Fe</name>
        <dbReference type="ChEBI" id="CHEBI:18248"/>
    </ligandPart>
</feature>
<evidence type="ECO:0000313" key="11">
    <source>
        <dbReference type="EMBL" id="TFK98708.1"/>
    </source>
</evidence>
<proteinExistence type="inferred from homology"/>
<keyword evidence="5 9" id="KW-0479">Metal-binding</keyword>
<dbReference type="InterPro" id="IPR001128">
    <property type="entry name" value="Cyt_P450"/>
</dbReference>
<dbReference type="SUPFAM" id="SSF48264">
    <property type="entry name" value="Cytochrome P450"/>
    <property type="match status" value="1"/>
</dbReference>
<dbReference type="PRINTS" id="PR00463">
    <property type="entry name" value="EP450I"/>
</dbReference>
<evidence type="ECO:0000313" key="12">
    <source>
        <dbReference type="Proteomes" id="UP000305067"/>
    </source>
</evidence>
<dbReference type="GO" id="GO:0016705">
    <property type="term" value="F:oxidoreductase activity, acting on paired donors, with incorporation or reduction of molecular oxygen"/>
    <property type="evidence" value="ECO:0007669"/>
    <property type="project" value="InterPro"/>
</dbReference>
<dbReference type="PRINTS" id="PR00385">
    <property type="entry name" value="P450"/>
</dbReference>
<evidence type="ECO:0000256" key="3">
    <source>
        <dbReference type="ARBA" id="ARBA00010617"/>
    </source>
</evidence>
<name>A0A5C3QEZ0_9AGAR</name>
<evidence type="ECO:0000256" key="1">
    <source>
        <dbReference type="ARBA" id="ARBA00001971"/>
    </source>
</evidence>
<dbReference type="InterPro" id="IPR050364">
    <property type="entry name" value="Cytochrome_P450_fung"/>
</dbReference>
<evidence type="ECO:0000256" key="8">
    <source>
        <dbReference type="ARBA" id="ARBA00023033"/>
    </source>
</evidence>
<dbReference type="GO" id="GO:0005506">
    <property type="term" value="F:iron ion binding"/>
    <property type="evidence" value="ECO:0007669"/>
    <property type="project" value="InterPro"/>
</dbReference>
<evidence type="ECO:0000256" key="10">
    <source>
        <dbReference type="RuleBase" id="RU000461"/>
    </source>
</evidence>
<dbReference type="AlphaFoldDB" id="A0A5C3QEZ0"/>
<dbReference type="PANTHER" id="PTHR46300">
    <property type="entry name" value="P450, PUTATIVE (EUROFUNG)-RELATED-RELATED"/>
    <property type="match status" value="1"/>
</dbReference>